<evidence type="ECO:0000259" key="2">
    <source>
        <dbReference type="Pfam" id="PF14648"/>
    </source>
</evidence>
<dbReference type="PANTHER" id="PTHR28441:SF2">
    <property type="entry name" value="PROTEIN FAM91A1"/>
    <property type="match status" value="1"/>
</dbReference>
<dbReference type="InterPro" id="IPR039199">
    <property type="entry name" value="FAM91"/>
</dbReference>
<dbReference type="PANTHER" id="PTHR28441">
    <property type="entry name" value="PROTEIN FAM91A1"/>
    <property type="match status" value="1"/>
</dbReference>
<evidence type="ECO:0000256" key="1">
    <source>
        <dbReference type="ARBA" id="ARBA00010319"/>
    </source>
</evidence>
<name>A0A1B6IUS9_9HEMI</name>
<feature type="non-terminal residue" evidence="3">
    <location>
        <position position="1"/>
    </location>
</feature>
<dbReference type="EMBL" id="GECU01017009">
    <property type="protein sequence ID" value="JAS90697.1"/>
    <property type="molecule type" value="Transcribed_RNA"/>
</dbReference>
<proteinExistence type="inferred from homology"/>
<dbReference type="InterPro" id="IPR028097">
    <property type="entry name" value="FAM91_C_dom"/>
</dbReference>
<organism evidence="3">
    <name type="scientific">Homalodisca liturata</name>
    <dbReference type="NCBI Taxonomy" id="320908"/>
    <lineage>
        <taxon>Eukaryota</taxon>
        <taxon>Metazoa</taxon>
        <taxon>Ecdysozoa</taxon>
        <taxon>Arthropoda</taxon>
        <taxon>Hexapoda</taxon>
        <taxon>Insecta</taxon>
        <taxon>Pterygota</taxon>
        <taxon>Neoptera</taxon>
        <taxon>Paraneoptera</taxon>
        <taxon>Hemiptera</taxon>
        <taxon>Auchenorrhyncha</taxon>
        <taxon>Membracoidea</taxon>
        <taxon>Cicadellidae</taxon>
        <taxon>Cicadellinae</taxon>
        <taxon>Proconiini</taxon>
        <taxon>Homalodisca</taxon>
    </lineage>
</organism>
<dbReference type="Pfam" id="PF14648">
    <property type="entry name" value="FAM91_C"/>
    <property type="match status" value="1"/>
</dbReference>
<comment type="similarity">
    <text evidence="1">Belongs to the FAM91 family.</text>
</comment>
<gene>
    <name evidence="3" type="ORF">g.30968</name>
</gene>
<reference evidence="3" key="1">
    <citation type="submission" date="2015-11" db="EMBL/GenBank/DDBJ databases">
        <title>De novo transcriptome assembly of four potential Pierce s Disease insect vectors from Arizona vineyards.</title>
        <authorList>
            <person name="Tassone E.E."/>
        </authorList>
    </citation>
    <scope>NUCLEOTIDE SEQUENCE</scope>
</reference>
<sequence length="141" mass="15942">SSPNKSEDMEQRSPKTTNQIDCDVSGWTILDCCFGVPLFEAEVNRSICASIVDTLSGQESLEMLSQSNEKLGARLKQFISYFHDLNKSLNISMEKGVVPWPKSNLVFCNGKLREWDSTSSHIPTTQLILYLTLFYRTLTRA</sequence>
<protein>
    <recommendedName>
        <fullName evidence="2">FAM91 C-terminal domain-containing protein</fullName>
    </recommendedName>
</protein>
<dbReference type="AlphaFoldDB" id="A0A1B6IUS9"/>
<feature type="domain" description="FAM91 C-terminal" evidence="2">
    <location>
        <begin position="6"/>
        <end position="113"/>
    </location>
</feature>
<evidence type="ECO:0000313" key="3">
    <source>
        <dbReference type="EMBL" id="JAS90697.1"/>
    </source>
</evidence>
<accession>A0A1B6IUS9</accession>